<dbReference type="GO" id="GO:0000460">
    <property type="term" value="P:maturation of 5.8S rRNA"/>
    <property type="evidence" value="ECO:0007669"/>
    <property type="project" value="TreeGrafter"/>
</dbReference>
<dbReference type="PANTHER" id="PTHR13582:SF0">
    <property type="entry name" value="M-PHASE PHOSPHOPROTEIN 6"/>
    <property type="match status" value="1"/>
</dbReference>
<dbReference type="OrthoDB" id="20403at2759"/>
<proteinExistence type="predicted"/>
<evidence type="ECO:0000313" key="2">
    <source>
        <dbReference type="EnsemblMetazoa" id="XP_028155745.1"/>
    </source>
</evidence>
<dbReference type="AlphaFoldDB" id="A0A6P7HJI7"/>
<reference evidence="4" key="1">
    <citation type="submission" date="2025-04" db="UniProtKB">
        <authorList>
            <consortium name="RefSeq"/>
        </authorList>
    </citation>
    <scope>IDENTIFICATION</scope>
    <source>
        <tissue evidence="4">Whole insect</tissue>
    </source>
</reference>
<name>A0A6P7HJI7_DIAVI</name>
<evidence type="ECO:0000256" key="1">
    <source>
        <dbReference type="SAM" id="Coils"/>
    </source>
</evidence>
<accession>A0A6P7HJI7</accession>
<dbReference type="KEGG" id="dvv:114349536"/>
<dbReference type="InParanoid" id="A0A6P7HJI7"/>
<evidence type="ECO:0000313" key="3">
    <source>
        <dbReference type="Proteomes" id="UP001652700"/>
    </source>
</evidence>
<dbReference type="PANTHER" id="PTHR13582">
    <property type="entry name" value="M-PHASE PHOSPHOPROTEIN 6"/>
    <property type="match status" value="1"/>
</dbReference>
<feature type="coiled-coil region" evidence="1">
    <location>
        <begin position="10"/>
        <end position="37"/>
    </location>
</feature>
<reference evidence="2" key="2">
    <citation type="submission" date="2025-05" db="UniProtKB">
        <authorList>
            <consortium name="EnsemblMetazoa"/>
        </authorList>
    </citation>
    <scope>IDENTIFICATION</scope>
</reference>
<gene>
    <name evidence="4" type="primary">LOC114349536</name>
</gene>
<keyword evidence="3" id="KW-1185">Reference proteome</keyword>
<keyword evidence="1" id="KW-0175">Coiled coil</keyword>
<dbReference type="RefSeq" id="XP_028155745.1">
    <property type="nucleotide sequence ID" value="XM_028299944.1"/>
</dbReference>
<dbReference type="Pfam" id="PF10175">
    <property type="entry name" value="MPP6"/>
    <property type="match status" value="1"/>
</dbReference>
<dbReference type="CTD" id="35382"/>
<dbReference type="FunCoup" id="A0A6P7HJI7">
    <property type="interactions" value="1366"/>
</dbReference>
<protein>
    <submittedName>
        <fullName evidence="4">M-phase phosphoprotein 6</fullName>
    </submittedName>
</protein>
<evidence type="ECO:0000313" key="4">
    <source>
        <dbReference type="RefSeq" id="XP_028155745.1"/>
    </source>
</evidence>
<dbReference type="GeneID" id="114349536"/>
<dbReference type="EnsemblMetazoa" id="XM_028299944.2">
    <property type="protein sequence ID" value="XP_028155745.1"/>
    <property type="gene ID" value="LOC114349536"/>
</dbReference>
<organism evidence="4">
    <name type="scientific">Diabrotica virgifera virgifera</name>
    <name type="common">western corn rootworm</name>
    <dbReference type="NCBI Taxonomy" id="50390"/>
    <lineage>
        <taxon>Eukaryota</taxon>
        <taxon>Metazoa</taxon>
        <taxon>Ecdysozoa</taxon>
        <taxon>Arthropoda</taxon>
        <taxon>Hexapoda</taxon>
        <taxon>Insecta</taxon>
        <taxon>Pterygota</taxon>
        <taxon>Neoptera</taxon>
        <taxon>Endopterygota</taxon>
        <taxon>Coleoptera</taxon>
        <taxon>Polyphaga</taxon>
        <taxon>Cucujiformia</taxon>
        <taxon>Chrysomeloidea</taxon>
        <taxon>Chrysomelidae</taxon>
        <taxon>Galerucinae</taxon>
        <taxon>Diabroticina</taxon>
        <taxon>Diabroticites</taxon>
        <taxon>Diabrotica</taxon>
    </lineage>
</organism>
<dbReference type="InterPro" id="IPR019324">
    <property type="entry name" value="MPP6"/>
</dbReference>
<sequence>MEGNDNDVRLSRAILEMKFMKKTKEKVEKEIDDEEGRSMYSNEITDEMRKTGNLVFVSTSIVNCKNLVDGRLSFGGKNPDIEKLMSSSYTKLLEEQEQKKEKDVSDADMAKGYSTLVKTIGKKFNKDKKKKKKFVKPSSEENLI</sequence>
<dbReference type="Proteomes" id="UP001652700">
    <property type="component" value="Unplaced"/>
</dbReference>